<reference evidence="2 3" key="1">
    <citation type="submission" date="2025-05" db="UniProtKB">
        <authorList>
            <consortium name="RefSeq"/>
        </authorList>
    </citation>
    <scope>IDENTIFICATION</scope>
</reference>
<dbReference type="RefSeq" id="XP_070855449.1">
    <property type="nucleotide sequence ID" value="XM_070999348.1"/>
</dbReference>
<organism evidence="1 10">
    <name type="scientific">Drosophila suzukii</name>
    <name type="common">Spotted-wing drosophila fruit fly</name>
    <dbReference type="NCBI Taxonomy" id="28584"/>
    <lineage>
        <taxon>Eukaryota</taxon>
        <taxon>Metazoa</taxon>
        <taxon>Ecdysozoa</taxon>
        <taxon>Arthropoda</taxon>
        <taxon>Hexapoda</taxon>
        <taxon>Insecta</taxon>
        <taxon>Pterygota</taxon>
        <taxon>Neoptera</taxon>
        <taxon>Endopterygota</taxon>
        <taxon>Diptera</taxon>
        <taxon>Brachycera</taxon>
        <taxon>Muscomorpha</taxon>
        <taxon>Ephydroidea</taxon>
        <taxon>Drosophilidae</taxon>
        <taxon>Drosophila</taxon>
        <taxon>Sophophora</taxon>
    </lineage>
</organism>
<dbReference type="RefSeq" id="XP_070855455.1">
    <property type="nucleotide sequence ID" value="XM_070999354.1"/>
</dbReference>
<dbReference type="RefSeq" id="XP_070855452.1">
    <property type="nucleotide sequence ID" value="XM_070999351.1"/>
</dbReference>
<evidence type="ECO:0000313" key="6">
    <source>
        <dbReference type="RefSeq" id="XP_070855452.1"/>
    </source>
</evidence>
<evidence type="ECO:0000313" key="4">
    <source>
        <dbReference type="RefSeq" id="XP_070855450.1"/>
    </source>
</evidence>
<protein>
    <submittedName>
        <fullName evidence="2 3">Uncharacterized protein isoform X2</fullName>
    </submittedName>
</protein>
<dbReference type="RefSeq" id="XP_070855458.1">
    <property type="nucleotide sequence ID" value="XM_070999357.1"/>
</dbReference>
<proteinExistence type="predicted"/>
<gene>
    <name evidence="2 3 4 5 6 7 8 9 10 11" type="primary">LOC139355051</name>
</gene>
<evidence type="ECO:0000313" key="1">
    <source>
        <dbReference type="Proteomes" id="UP001652628"/>
    </source>
</evidence>
<evidence type="ECO:0000313" key="2">
    <source>
        <dbReference type="RefSeq" id="XP_070855448.1"/>
    </source>
</evidence>
<evidence type="ECO:0000313" key="5">
    <source>
        <dbReference type="RefSeq" id="XP_070855451.1"/>
    </source>
</evidence>
<evidence type="ECO:0000313" key="11">
    <source>
        <dbReference type="RefSeq" id="XP_070855458.1"/>
    </source>
</evidence>
<dbReference type="RefSeq" id="XP_070855450.1">
    <property type="nucleotide sequence ID" value="XM_070999349.1"/>
</dbReference>
<evidence type="ECO:0000313" key="9">
    <source>
        <dbReference type="RefSeq" id="XP_070855455.1"/>
    </source>
</evidence>
<dbReference type="GeneID" id="139355051"/>
<evidence type="ECO:0000313" key="3">
    <source>
        <dbReference type="RefSeq" id="XP_070855449.1"/>
    </source>
</evidence>
<dbReference type="RefSeq" id="XP_070855454.1">
    <property type="nucleotide sequence ID" value="XM_070999353.1"/>
</dbReference>
<evidence type="ECO:0000313" key="10">
    <source>
        <dbReference type="RefSeq" id="XP_070855456.1"/>
    </source>
</evidence>
<sequence>MGFCASVVRLFQGLSLISMTPNRSISSIFANSSCCFAGETGKNFSFTGTAPSTNWIECSSTLLLSLLRGSNMCLYLFSLAINSDSTWCTDSTPTTSGANSNFLQKSIQRYNFCFKEGQRSIGNRFFNPLYEMLC</sequence>
<dbReference type="RefSeq" id="XP_070855451.1">
    <property type="nucleotide sequence ID" value="XM_070999350.1"/>
</dbReference>
<accession>A0ABM4TZP3</accession>
<dbReference type="RefSeq" id="XP_070855456.1">
    <property type="nucleotide sequence ID" value="XM_070999355.1"/>
</dbReference>
<dbReference type="RefSeq" id="XP_070855448.1">
    <property type="nucleotide sequence ID" value="XM_070999347.1"/>
</dbReference>
<name>A0ABM4TZP3_DROSZ</name>
<dbReference type="Proteomes" id="UP001652628">
    <property type="component" value="Unplaced"/>
</dbReference>
<keyword evidence="1" id="KW-1185">Reference proteome</keyword>
<dbReference type="RefSeq" id="XP_070855453.1">
    <property type="nucleotide sequence ID" value="XM_070999352.1"/>
</dbReference>
<evidence type="ECO:0000313" key="8">
    <source>
        <dbReference type="RefSeq" id="XP_070855454.1"/>
    </source>
</evidence>
<evidence type="ECO:0000313" key="7">
    <source>
        <dbReference type="RefSeq" id="XP_070855453.1"/>
    </source>
</evidence>